<gene>
    <name evidence="2" type="ORF">LF41_2379</name>
</gene>
<reference evidence="2 3" key="1">
    <citation type="submission" date="2014-09" db="EMBL/GenBank/DDBJ databases">
        <title>Genome sequences of Lysobacter dokdonensis DS-58.</title>
        <authorList>
            <person name="Kim J.F."/>
            <person name="Kwak M.-J."/>
        </authorList>
    </citation>
    <scope>NUCLEOTIDE SEQUENCE [LARGE SCALE GENOMIC DNA]</scope>
    <source>
        <strain evidence="2 3">DS-58</strain>
    </source>
</reference>
<dbReference type="Proteomes" id="UP000030518">
    <property type="component" value="Unassembled WGS sequence"/>
</dbReference>
<dbReference type="OrthoDB" id="7068986at2"/>
<dbReference type="InterPro" id="IPR007499">
    <property type="entry name" value="ERF_bacteria_virus"/>
</dbReference>
<evidence type="ECO:0000313" key="3">
    <source>
        <dbReference type="Proteomes" id="UP000030518"/>
    </source>
</evidence>
<sequence length="216" mass="23514">MSVLTKLTQARLELAKRDLKKTGENKFAGYKYFELGDFLPTAQAIFAELKLCGIVSFTADIATLTITDTEDNTSVQITSPMGSAALKGCHEVQNIGAVETYQRRYLWVTAFEIVEHDALDATTGKEKPAANDTRNSGRPTSGAWEAMNEEDQAYLLKIAAQVSARVAADPADAHDYLTSQNLDADAKAALWTRLDSKTRAALKKAHTTAQSQQKAA</sequence>
<dbReference type="EMBL" id="JRKJ01000005">
    <property type="protein sequence ID" value="KGQ19872.1"/>
    <property type="molecule type" value="Genomic_DNA"/>
</dbReference>
<dbReference type="PATRIC" id="fig|1300345.3.peg.950"/>
<dbReference type="RefSeq" id="WP_052116150.1">
    <property type="nucleotide sequence ID" value="NZ_JRKJ01000005.1"/>
</dbReference>
<dbReference type="STRING" id="1300345.LF41_2379"/>
<evidence type="ECO:0000313" key="2">
    <source>
        <dbReference type="EMBL" id="KGQ19872.1"/>
    </source>
</evidence>
<feature type="region of interest" description="Disordered" evidence="1">
    <location>
        <begin position="122"/>
        <end position="143"/>
    </location>
</feature>
<evidence type="ECO:0000256" key="1">
    <source>
        <dbReference type="SAM" id="MobiDB-lite"/>
    </source>
</evidence>
<proteinExistence type="predicted"/>
<dbReference type="Pfam" id="PF04404">
    <property type="entry name" value="ERF"/>
    <property type="match status" value="1"/>
</dbReference>
<organism evidence="2 3">
    <name type="scientific">Lysobacter dokdonensis DS-58</name>
    <dbReference type="NCBI Taxonomy" id="1300345"/>
    <lineage>
        <taxon>Bacteria</taxon>
        <taxon>Pseudomonadati</taxon>
        <taxon>Pseudomonadota</taxon>
        <taxon>Gammaproteobacteria</taxon>
        <taxon>Lysobacterales</taxon>
        <taxon>Lysobacteraceae</taxon>
        <taxon>Noviluteimonas</taxon>
    </lineage>
</organism>
<accession>A0A0A2WMA7</accession>
<keyword evidence="3" id="KW-1185">Reference proteome</keyword>
<dbReference type="AlphaFoldDB" id="A0A0A2WMA7"/>
<comment type="caution">
    <text evidence="2">The sequence shown here is derived from an EMBL/GenBank/DDBJ whole genome shotgun (WGS) entry which is preliminary data.</text>
</comment>
<dbReference type="eggNOG" id="ENOG5032XSK">
    <property type="taxonomic scope" value="Bacteria"/>
</dbReference>
<name>A0A0A2WMA7_9GAMM</name>
<protein>
    <submittedName>
        <fullName evidence="2">Erf family protein</fullName>
    </submittedName>
</protein>